<evidence type="ECO:0000313" key="2">
    <source>
        <dbReference type="EMBL" id="GAH34966.1"/>
    </source>
</evidence>
<organism evidence="2">
    <name type="scientific">marine sediment metagenome</name>
    <dbReference type="NCBI Taxonomy" id="412755"/>
    <lineage>
        <taxon>unclassified sequences</taxon>
        <taxon>metagenomes</taxon>
        <taxon>ecological metagenomes</taxon>
    </lineage>
</organism>
<sequence length="84" mass="8930">MSEAAPRALPQDFFLAVFSRVVDGGVLVKALLILGLWFAGWGAARLTAAILDAGLGGQLVAVTIAVWNPYVAERLLQGHWSLLV</sequence>
<feature type="transmembrane region" description="Helical" evidence="1">
    <location>
        <begin position="21"/>
        <end position="40"/>
    </location>
</feature>
<keyword evidence="1" id="KW-0812">Transmembrane</keyword>
<reference evidence="2" key="1">
    <citation type="journal article" date="2014" name="Front. Microbiol.">
        <title>High frequency of phylogenetically diverse reductive dehalogenase-homologous genes in deep subseafloor sedimentary metagenomes.</title>
        <authorList>
            <person name="Kawai M."/>
            <person name="Futagami T."/>
            <person name="Toyoda A."/>
            <person name="Takaki Y."/>
            <person name="Nishi S."/>
            <person name="Hori S."/>
            <person name="Arai W."/>
            <person name="Tsubouchi T."/>
            <person name="Morono Y."/>
            <person name="Uchiyama I."/>
            <person name="Ito T."/>
            <person name="Fujiyama A."/>
            <person name="Inagaki F."/>
            <person name="Takami H."/>
        </authorList>
    </citation>
    <scope>NUCLEOTIDE SEQUENCE</scope>
    <source>
        <strain evidence="2">Expedition CK06-06</strain>
    </source>
</reference>
<accession>X1ENN5</accession>
<feature type="non-terminal residue" evidence="2">
    <location>
        <position position="84"/>
    </location>
</feature>
<dbReference type="EMBL" id="BARU01011932">
    <property type="protein sequence ID" value="GAH34966.1"/>
    <property type="molecule type" value="Genomic_DNA"/>
</dbReference>
<feature type="transmembrane region" description="Helical" evidence="1">
    <location>
        <begin position="46"/>
        <end position="67"/>
    </location>
</feature>
<keyword evidence="1" id="KW-1133">Transmembrane helix</keyword>
<dbReference type="AlphaFoldDB" id="X1ENN5"/>
<evidence type="ECO:0008006" key="3">
    <source>
        <dbReference type="Google" id="ProtNLM"/>
    </source>
</evidence>
<protein>
    <recommendedName>
        <fullName evidence="3">ABC transmembrane type-1 domain-containing protein</fullName>
    </recommendedName>
</protein>
<keyword evidence="1" id="KW-0472">Membrane</keyword>
<name>X1ENN5_9ZZZZ</name>
<comment type="caution">
    <text evidence="2">The sequence shown here is derived from an EMBL/GenBank/DDBJ whole genome shotgun (WGS) entry which is preliminary data.</text>
</comment>
<gene>
    <name evidence="2" type="ORF">S03H2_22223</name>
</gene>
<evidence type="ECO:0000256" key="1">
    <source>
        <dbReference type="SAM" id="Phobius"/>
    </source>
</evidence>
<proteinExistence type="predicted"/>